<accession>F0ZJH7</accession>
<keyword evidence="1" id="KW-0732">Signal</keyword>
<dbReference type="EMBL" id="GL871043">
    <property type="protein sequence ID" value="EGC35903.1"/>
    <property type="molecule type" value="Genomic_DNA"/>
</dbReference>
<evidence type="ECO:0000313" key="3">
    <source>
        <dbReference type="Proteomes" id="UP000001064"/>
    </source>
</evidence>
<feature type="signal peptide" evidence="1">
    <location>
        <begin position="1"/>
        <end position="16"/>
    </location>
</feature>
<evidence type="ECO:0000256" key="1">
    <source>
        <dbReference type="SAM" id="SignalP"/>
    </source>
</evidence>
<sequence length="100" mass="11220">MSVVFLVYVVVMQSLSSNIRVESVSPSCSLKLCSLFHYVFGYLQFISLDFFDNKPLKLILQTVITDFSNISLEENDLIKDLTNKSIFDGSLTDCGKPALD</sequence>
<evidence type="ECO:0000313" key="2">
    <source>
        <dbReference type="EMBL" id="EGC35903.1"/>
    </source>
</evidence>
<dbReference type="Proteomes" id="UP000001064">
    <property type="component" value="Unassembled WGS sequence"/>
</dbReference>
<protein>
    <submittedName>
        <fullName evidence="2">Uncharacterized protein</fullName>
    </submittedName>
</protein>
<name>F0ZJH7_DICPU</name>
<dbReference type="InParanoid" id="F0ZJH7"/>
<gene>
    <name evidence="2" type="ORF">DICPUDRAFT_78418</name>
</gene>
<keyword evidence="3" id="KW-1185">Reference proteome</keyword>
<organism evidence="2 3">
    <name type="scientific">Dictyostelium purpureum</name>
    <name type="common">Slime mold</name>
    <dbReference type="NCBI Taxonomy" id="5786"/>
    <lineage>
        <taxon>Eukaryota</taxon>
        <taxon>Amoebozoa</taxon>
        <taxon>Evosea</taxon>
        <taxon>Eumycetozoa</taxon>
        <taxon>Dictyostelia</taxon>
        <taxon>Dictyosteliales</taxon>
        <taxon>Dictyosteliaceae</taxon>
        <taxon>Dictyostelium</taxon>
    </lineage>
</organism>
<proteinExistence type="predicted"/>
<feature type="chain" id="PRO_5003263663" evidence="1">
    <location>
        <begin position="17"/>
        <end position="100"/>
    </location>
</feature>
<reference evidence="3" key="1">
    <citation type="journal article" date="2011" name="Genome Biol.">
        <title>Comparative genomics of the social amoebae Dictyostelium discoideum and Dictyostelium purpureum.</title>
        <authorList>
            <consortium name="US DOE Joint Genome Institute (JGI-PGF)"/>
            <person name="Sucgang R."/>
            <person name="Kuo A."/>
            <person name="Tian X."/>
            <person name="Salerno W."/>
            <person name="Parikh A."/>
            <person name="Feasley C.L."/>
            <person name="Dalin E."/>
            <person name="Tu H."/>
            <person name="Huang E."/>
            <person name="Barry K."/>
            <person name="Lindquist E."/>
            <person name="Shapiro H."/>
            <person name="Bruce D."/>
            <person name="Schmutz J."/>
            <person name="Salamov A."/>
            <person name="Fey P."/>
            <person name="Gaudet P."/>
            <person name="Anjard C."/>
            <person name="Babu M.M."/>
            <person name="Basu S."/>
            <person name="Bushmanova Y."/>
            <person name="van der Wel H."/>
            <person name="Katoh-Kurasawa M."/>
            <person name="Dinh C."/>
            <person name="Coutinho P.M."/>
            <person name="Saito T."/>
            <person name="Elias M."/>
            <person name="Schaap P."/>
            <person name="Kay R.R."/>
            <person name="Henrissat B."/>
            <person name="Eichinger L."/>
            <person name="Rivero F."/>
            <person name="Putnam N.H."/>
            <person name="West C.M."/>
            <person name="Loomis W.F."/>
            <person name="Chisholm R.L."/>
            <person name="Shaulsky G."/>
            <person name="Strassmann J.E."/>
            <person name="Queller D.C."/>
            <person name="Kuspa A."/>
            <person name="Grigoriev I.V."/>
        </authorList>
    </citation>
    <scope>NUCLEOTIDE SEQUENCE [LARGE SCALE GENOMIC DNA]</scope>
    <source>
        <strain evidence="3">QSDP1</strain>
    </source>
</reference>
<dbReference type="VEuPathDB" id="AmoebaDB:DICPUDRAFT_78418"/>
<dbReference type="RefSeq" id="XP_003287557.1">
    <property type="nucleotide sequence ID" value="XM_003287509.1"/>
</dbReference>
<dbReference type="AlphaFoldDB" id="F0ZJH7"/>
<dbReference type="GeneID" id="10500518"/>
<dbReference type="KEGG" id="dpp:DICPUDRAFT_78418"/>